<dbReference type="EMBL" id="KF900912">
    <property type="protein sequence ID" value="AIF11240.1"/>
    <property type="molecule type" value="Genomic_DNA"/>
</dbReference>
<protein>
    <submittedName>
        <fullName evidence="2">Uncharacterized protein</fullName>
    </submittedName>
</protein>
<feature type="transmembrane region" description="Helical" evidence="1">
    <location>
        <begin position="220"/>
        <end position="236"/>
    </location>
</feature>
<sequence length="321" mass="35165">MKKLRIFLVATALVFVLGTVSAGAIGSGAVSSTARPLIDLSPITESINQLNTDIKTQLPVIIANESEKRIEQGIDTFREKVLLEPGEESYQNFIEAYSKTPDLDERKSAKVTGFFVAAFVLVLFSYNLIPLVVGGMGSPVTREAAKSQLKNLVFMLAGLYASYYVYTSVYEMSLAGAKYLIWKGGAQFLNPVSASSDFFTTLYTVIVVSLAEIVVKTRLFLTEFGVLILPFAWVMYNSSWEEFEALGAKAITALALFLAMPIIDALLLMTLVGRTDFIFVSLLTFVIVNYYVITGTLKSLVSPVKDAVGSFKRFTIAGVIR</sequence>
<evidence type="ECO:0000256" key="1">
    <source>
        <dbReference type="SAM" id="Phobius"/>
    </source>
</evidence>
<organism evidence="2">
    <name type="scientific">uncultured marine group II/III euryarchaeote KM3_51_D01</name>
    <dbReference type="NCBI Taxonomy" id="1456454"/>
    <lineage>
        <taxon>Archaea</taxon>
        <taxon>Methanobacteriati</taxon>
        <taxon>Methanobacteriota</taxon>
        <taxon>environmental samples</taxon>
    </lineage>
</organism>
<feature type="transmembrane region" description="Helical" evidence="1">
    <location>
        <begin position="248"/>
        <end position="269"/>
    </location>
</feature>
<feature type="transmembrane region" description="Helical" evidence="1">
    <location>
        <begin position="149"/>
        <end position="166"/>
    </location>
</feature>
<keyword evidence="1" id="KW-0812">Transmembrane</keyword>
<dbReference type="AlphaFoldDB" id="A0A075H856"/>
<accession>A0A075H856</accession>
<evidence type="ECO:0000313" key="2">
    <source>
        <dbReference type="EMBL" id="AIF11240.1"/>
    </source>
</evidence>
<feature type="transmembrane region" description="Helical" evidence="1">
    <location>
        <begin position="198"/>
        <end position="215"/>
    </location>
</feature>
<name>A0A075H856_9EURY</name>
<reference evidence="2" key="1">
    <citation type="journal article" date="2014" name="Genome Biol. Evol.">
        <title>Pangenome evidence for extensive interdomain horizontal transfer affecting lineage core and shell genes in uncultured planktonic thaumarchaeota and euryarchaeota.</title>
        <authorList>
            <person name="Deschamps P."/>
            <person name="Zivanovic Y."/>
            <person name="Moreira D."/>
            <person name="Rodriguez-Valera F."/>
            <person name="Lopez-Garcia P."/>
        </authorList>
    </citation>
    <scope>NUCLEOTIDE SEQUENCE</scope>
</reference>
<keyword evidence="1" id="KW-1133">Transmembrane helix</keyword>
<feature type="transmembrane region" description="Helical" evidence="1">
    <location>
        <begin position="276"/>
        <end position="293"/>
    </location>
</feature>
<feature type="transmembrane region" description="Helical" evidence="1">
    <location>
        <begin position="114"/>
        <end position="137"/>
    </location>
</feature>
<keyword evidence="1" id="KW-0472">Membrane</keyword>
<proteinExistence type="predicted"/>